<gene>
    <name evidence="1" type="ORF">ARMOST_04499</name>
</gene>
<organism evidence="1 2">
    <name type="scientific">Armillaria ostoyae</name>
    <name type="common">Armillaria root rot fungus</name>
    <dbReference type="NCBI Taxonomy" id="47428"/>
    <lineage>
        <taxon>Eukaryota</taxon>
        <taxon>Fungi</taxon>
        <taxon>Dikarya</taxon>
        <taxon>Basidiomycota</taxon>
        <taxon>Agaricomycotina</taxon>
        <taxon>Agaricomycetes</taxon>
        <taxon>Agaricomycetidae</taxon>
        <taxon>Agaricales</taxon>
        <taxon>Marasmiineae</taxon>
        <taxon>Physalacriaceae</taxon>
        <taxon>Armillaria</taxon>
    </lineage>
</organism>
<evidence type="ECO:0000313" key="2">
    <source>
        <dbReference type="Proteomes" id="UP000219338"/>
    </source>
</evidence>
<evidence type="ECO:0000313" key="1">
    <source>
        <dbReference type="EMBL" id="SJL01181.1"/>
    </source>
</evidence>
<name>A0A284QXH8_ARMOS</name>
<accession>A0A284QXH8</accession>
<proteinExistence type="predicted"/>
<dbReference type="AlphaFoldDB" id="A0A284QXH8"/>
<dbReference type="EMBL" id="FUEG01000003">
    <property type="protein sequence ID" value="SJL01181.1"/>
    <property type="molecule type" value="Genomic_DNA"/>
</dbReference>
<reference evidence="2" key="1">
    <citation type="journal article" date="2017" name="Nat. Ecol. Evol.">
        <title>Genome expansion and lineage-specific genetic innovations in the forest pathogenic fungi Armillaria.</title>
        <authorList>
            <person name="Sipos G."/>
            <person name="Prasanna A.N."/>
            <person name="Walter M.C."/>
            <person name="O'Connor E."/>
            <person name="Balint B."/>
            <person name="Krizsan K."/>
            <person name="Kiss B."/>
            <person name="Hess J."/>
            <person name="Varga T."/>
            <person name="Slot J."/>
            <person name="Riley R."/>
            <person name="Boka B."/>
            <person name="Rigling D."/>
            <person name="Barry K."/>
            <person name="Lee J."/>
            <person name="Mihaltcheva S."/>
            <person name="LaButti K."/>
            <person name="Lipzen A."/>
            <person name="Waldron R."/>
            <person name="Moloney N.M."/>
            <person name="Sperisen C."/>
            <person name="Kredics L."/>
            <person name="Vagvoelgyi C."/>
            <person name="Patrignani A."/>
            <person name="Fitzpatrick D."/>
            <person name="Nagy I."/>
            <person name="Doyle S."/>
            <person name="Anderson J.B."/>
            <person name="Grigoriev I.V."/>
            <person name="Gueldener U."/>
            <person name="Muensterkoetter M."/>
            <person name="Nagy L.G."/>
        </authorList>
    </citation>
    <scope>NUCLEOTIDE SEQUENCE [LARGE SCALE GENOMIC DNA]</scope>
    <source>
        <strain evidence="2">C18/9</strain>
    </source>
</reference>
<dbReference type="OrthoDB" id="10282024at2759"/>
<sequence>MASPLTLASRQARIQFTDDATCDGPFTSGLKRTFGDNMLDMELSVITWESLLKKRRVNTDHSITKGNDAQDSAIVPSNNGATVSPVPDLNFTPFSSEEWRKQFSRMALQDMLTNIEHRDSWPRIDGLIPSMRRSPVPIKQSSLAFHYFSNGVWPAKIHDIIPSIWNRVPFCHFHELLEWSATCMPPGFLHKGIGEGYVRAGSWNSEMKSHAYLVIHQDNKAYLRTLALTCPELTDIWDVLTLVLIYEIPFHIGFLLRDYHAFSYPQASLSLDDRTLVKAFLEPSYTNPPLIYRRSGIALIAEYHARI</sequence>
<protein>
    <submittedName>
        <fullName evidence="1">Uncharacterized protein</fullName>
    </submittedName>
</protein>
<dbReference type="Proteomes" id="UP000219338">
    <property type="component" value="Unassembled WGS sequence"/>
</dbReference>
<keyword evidence="2" id="KW-1185">Reference proteome</keyword>